<evidence type="ECO:0000313" key="3">
    <source>
        <dbReference type="Proteomes" id="UP000236345"/>
    </source>
</evidence>
<evidence type="ECO:0000313" key="2">
    <source>
        <dbReference type="EMBL" id="PNS13370.1"/>
    </source>
</evidence>
<proteinExistence type="predicted"/>
<feature type="transmembrane region" description="Helical" evidence="1">
    <location>
        <begin position="6"/>
        <end position="23"/>
    </location>
</feature>
<dbReference type="Pfam" id="PF05449">
    <property type="entry name" value="Phage_holin_3_7"/>
    <property type="match status" value="1"/>
</dbReference>
<comment type="caution">
    <text evidence="2">The sequence shown here is derived from an EMBL/GenBank/DDBJ whole genome shotgun (WGS) entry which is preliminary data.</text>
</comment>
<keyword evidence="1" id="KW-0812">Transmembrane</keyword>
<sequence length="91" mass="10721">MLNYILCIIDAAICIAIALRIIFFCKRGSQYKRCISWLAATMAVFYGNFPLLWFYNHYVLREWPVMITNIITCVLIYRTRGNVAHLLRRAD</sequence>
<keyword evidence="1" id="KW-1133">Transmembrane helix</keyword>
<dbReference type="AlphaFoldDB" id="A0A2K1QEB7"/>
<reference evidence="3" key="1">
    <citation type="submission" date="2017-09" db="EMBL/GenBank/DDBJ databases">
        <authorList>
            <person name="Palmer M."/>
            <person name="Steenkamp E.T."/>
            <person name="Coetzee M.P."/>
            <person name="Avontuur J.R."/>
            <person name="Van Zyl E."/>
            <person name="Chan W.-Y."/>
            <person name="Blom J."/>
            <person name="Venter S.N."/>
        </authorList>
    </citation>
    <scope>NUCLEOTIDE SEQUENCE [LARGE SCALE GENOMIC DNA]</scope>
    <source>
        <strain evidence="3">QC88-366</strain>
    </source>
</reference>
<keyword evidence="1" id="KW-0472">Membrane</keyword>
<gene>
    <name evidence="2" type="ORF">COO59_00705</name>
</gene>
<dbReference type="InterPro" id="IPR008473">
    <property type="entry name" value="Phage_holin_3_7"/>
</dbReference>
<organism evidence="2 3">
    <name type="scientific">Mixta theicola</name>
    <dbReference type="NCBI Taxonomy" id="1458355"/>
    <lineage>
        <taxon>Bacteria</taxon>
        <taxon>Pseudomonadati</taxon>
        <taxon>Pseudomonadota</taxon>
        <taxon>Gammaproteobacteria</taxon>
        <taxon>Enterobacterales</taxon>
        <taxon>Erwiniaceae</taxon>
        <taxon>Mixta</taxon>
    </lineage>
</organism>
<evidence type="ECO:0008006" key="4">
    <source>
        <dbReference type="Google" id="ProtNLM"/>
    </source>
</evidence>
<dbReference type="RefSeq" id="WP_103057923.1">
    <property type="nucleotide sequence ID" value="NZ_BSOF01000028.1"/>
</dbReference>
<accession>A0A2K1QEB7</accession>
<dbReference type="EMBL" id="NWUO01000001">
    <property type="protein sequence ID" value="PNS13370.1"/>
    <property type="molecule type" value="Genomic_DNA"/>
</dbReference>
<dbReference type="OrthoDB" id="6455699at2"/>
<name>A0A2K1QEB7_9GAMM</name>
<dbReference type="Proteomes" id="UP000236345">
    <property type="component" value="Unassembled WGS sequence"/>
</dbReference>
<keyword evidence="3" id="KW-1185">Reference proteome</keyword>
<feature type="transmembrane region" description="Helical" evidence="1">
    <location>
        <begin position="35"/>
        <end position="55"/>
    </location>
</feature>
<protein>
    <recommendedName>
        <fullName evidence="4">Phage holin family protein</fullName>
    </recommendedName>
</protein>
<evidence type="ECO:0000256" key="1">
    <source>
        <dbReference type="SAM" id="Phobius"/>
    </source>
</evidence>